<protein>
    <submittedName>
        <fullName evidence="2">Uncharacterized protein</fullName>
    </submittedName>
</protein>
<keyword evidence="1" id="KW-0732">Signal</keyword>
<comment type="caution">
    <text evidence="2">The sequence shown here is derived from an EMBL/GenBank/DDBJ whole genome shotgun (WGS) entry which is preliminary data.</text>
</comment>
<keyword evidence="3" id="KW-1185">Reference proteome</keyword>
<proteinExistence type="predicted"/>
<feature type="signal peptide" evidence="1">
    <location>
        <begin position="1"/>
        <end position="17"/>
    </location>
</feature>
<gene>
    <name evidence="2" type="ORF">DdX_19059</name>
</gene>
<accession>A0AAD4QSG8</accession>
<reference evidence="2" key="1">
    <citation type="submission" date="2022-01" db="EMBL/GenBank/DDBJ databases">
        <title>Genome Sequence Resource for Two Populations of Ditylenchus destructor, the Migratory Endoparasitic Phytonematode.</title>
        <authorList>
            <person name="Zhang H."/>
            <person name="Lin R."/>
            <person name="Xie B."/>
        </authorList>
    </citation>
    <scope>NUCLEOTIDE SEQUENCE</scope>
    <source>
        <strain evidence="2">BazhouSP</strain>
    </source>
</reference>
<organism evidence="2 3">
    <name type="scientific">Ditylenchus destructor</name>
    <dbReference type="NCBI Taxonomy" id="166010"/>
    <lineage>
        <taxon>Eukaryota</taxon>
        <taxon>Metazoa</taxon>
        <taxon>Ecdysozoa</taxon>
        <taxon>Nematoda</taxon>
        <taxon>Chromadorea</taxon>
        <taxon>Rhabditida</taxon>
        <taxon>Tylenchina</taxon>
        <taxon>Tylenchomorpha</taxon>
        <taxon>Sphaerularioidea</taxon>
        <taxon>Anguinidae</taxon>
        <taxon>Anguininae</taxon>
        <taxon>Ditylenchus</taxon>
    </lineage>
</organism>
<dbReference type="Proteomes" id="UP001201812">
    <property type="component" value="Unassembled WGS sequence"/>
</dbReference>
<dbReference type="AlphaFoldDB" id="A0AAD4QSG8"/>
<sequence>MLTKLLIVLQLLPYLLSIERERVDGVLEEFDDRDLEFTYENTLDDWGLAIEQLNNLRDEFAKLPPLEFDSDLTDEIPKEAFITRQPQIYTVEISEPSEYGEITLTNGVKIMFDDIIEKGLLSCEPAGDCKLNHYKDVSLLPLSFFDENATKIGCSAQLTRDHEEDILRLTLLCNTDNHPSSLSPLFKTDAIQDPLIKNQLTTFKTKID</sequence>
<evidence type="ECO:0000313" key="2">
    <source>
        <dbReference type="EMBL" id="KAI1696405.1"/>
    </source>
</evidence>
<evidence type="ECO:0000256" key="1">
    <source>
        <dbReference type="SAM" id="SignalP"/>
    </source>
</evidence>
<evidence type="ECO:0000313" key="3">
    <source>
        <dbReference type="Proteomes" id="UP001201812"/>
    </source>
</evidence>
<feature type="chain" id="PRO_5041986564" evidence="1">
    <location>
        <begin position="18"/>
        <end position="208"/>
    </location>
</feature>
<dbReference type="EMBL" id="JAKKPZ010000329">
    <property type="protein sequence ID" value="KAI1696405.1"/>
    <property type="molecule type" value="Genomic_DNA"/>
</dbReference>
<name>A0AAD4QSG8_9BILA</name>